<feature type="region of interest" description="Disordered" evidence="1">
    <location>
        <begin position="15"/>
        <end position="44"/>
    </location>
</feature>
<reference evidence="2 3" key="1">
    <citation type="journal article" date="2023" name="Plants (Basel)">
        <title>Bridging the Gap: Combining Genomics and Transcriptomics Approaches to Understand Stylosanthes scabra, an Orphan Legume from the Brazilian Caatinga.</title>
        <authorList>
            <person name="Ferreira-Neto J.R.C."/>
            <person name="da Silva M.D."/>
            <person name="Binneck E."/>
            <person name="de Melo N.F."/>
            <person name="da Silva R.H."/>
            <person name="de Melo A.L.T.M."/>
            <person name="Pandolfi V."/>
            <person name="Bustamante F.O."/>
            <person name="Brasileiro-Vidal A.C."/>
            <person name="Benko-Iseppon A.M."/>
        </authorList>
    </citation>
    <scope>NUCLEOTIDE SEQUENCE [LARGE SCALE GENOMIC DNA]</scope>
    <source>
        <tissue evidence="2">Leaves</tissue>
    </source>
</reference>
<proteinExistence type="predicted"/>
<dbReference type="EMBL" id="JASCZI010091230">
    <property type="protein sequence ID" value="MED6149561.1"/>
    <property type="molecule type" value="Genomic_DNA"/>
</dbReference>
<accession>A0ABU6TMW2</accession>
<evidence type="ECO:0000256" key="1">
    <source>
        <dbReference type="SAM" id="MobiDB-lite"/>
    </source>
</evidence>
<comment type="caution">
    <text evidence="2">The sequence shown here is derived from an EMBL/GenBank/DDBJ whole genome shotgun (WGS) entry which is preliminary data.</text>
</comment>
<dbReference type="Proteomes" id="UP001341840">
    <property type="component" value="Unassembled WGS sequence"/>
</dbReference>
<evidence type="ECO:0000313" key="2">
    <source>
        <dbReference type="EMBL" id="MED6149561.1"/>
    </source>
</evidence>
<organism evidence="2 3">
    <name type="scientific">Stylosanthes scabra</name>
    <dbReference type="NCBI Taxonomy" id="79078"/>
    <lineage>
        <taxon>Eukaryota</taxon>
        <taxon>Viridiplantae</taxon>
        <taxon>Streptophyta</taxon>
        <taxon>Embryophyta</taxon>
        <taxon>Tracheophyta</taxon>
        <taxon>Spermatophyta</taxon>
        <taxon>Magnoliopsida</taxon>
        <taxon>eudicotyledons</taxon>
        <taxon>Gunneridae</taxon>
        <taxon>Pentapetalae</taxon>
        <taxon>rosids</taxon>
        <taxon>fabids</taxon>
        <taxon>Fabales</taxon>
        <taxon>Fabaceae</taxon>
        <taxon>Papilionoideae</taxon>
        <taxon>50 kb inversion clade</taxon>
        <taxon>dalbergioids sensu lato</taxon>
        <taxon>Dalbergieae</taxon>
        <taxon>Pterocarpus clade</taxon>
        <taxon>Stylosanthes</taxon>
    </lineage>
</organism>
<feature type="compositionally biased region" description="Acidic residues" evidence="1">
    <location>
        <begin position="15"/>
        <end position="38"/>
    </location>
</feature>
<feature type="compositionally biased region" description="Basic and acidic residues" evidence="1">
    <location>
        <begin position="189"/>
        <end position="203"/>
    </location>
</feature>
<evidence type="ECO:0000313" key="3">
    <source>
        <dbReference type="Proteomes" id="UP001341840"/>
    </source>
</evidence>
<protein>
    <submittedName>
        <fullName evidence="2">Uncharacterized protein</fullName>
    </submittedName>
</protein>
<gene>
    <name evidence="2" type="ORF">PIB30_063677</name>
</gene>
<keyword evidence="3" id="KW-1185">Reference proteome</keyword>
<sequence length="203" mass="22930">MNGYNLLDKLAEIDLDSEDEYEDAEEEEVTGEDEEEVATESAKDTTDKEVRKIYVPDCLCDPRACANVMPLELYKVLDLGLLKKTTDTFHLADTKPPKSNNGTNPQVLLGRPFLKTTGFKLNFYDETFSLEVGNVIEIFQPTWPPISQEESEGESVVATEPKETAKRAVTSKIKKDKKNPTPTRKSKQKKEDTKAVKKKKLEK</sequence>
<feature type="region of interest" description="Disordered" evidence="1">
    <location>
        <begin position="146"/>
        <end position="203"/>
    </location>
</feature>
<name>A0ABU6TMW2_9FABA</name>